<dbReference type="Pfam" id="PF03473">
    <property type="entry name" value="MOSC"/>
    <property type="match status" value="1"/>
</dbReference>
<organism evidence="2">
    <name type="scientific">bioreactor metagenome</name>
    <dbReference type="NCBI Taxonomy" id="1076179"/>
    <lineage>
        <taxon>unclassified sequences</taxon>
        <taxon>metagenomes</taxon>
        <taxon>ecological metagenomes</taxon>
    </lineage>
</organism>
<comment type="caution">
    <text evidence="2">The sequence shown here is derived from an EMBL/GenBank/DDBJ whole genome shotgun (WGS) entry which is preliminary data.</text>
</comment>
<dbReference type="GO" id="GO:0003824">
    <property type="term" value="F:catalytic activity"/>
    <property type="evidence" value="ECO:0007669"/>
    <property type="project" value="InterPro"/>
</dbReference>
<name>A0A645GZW1_9ZZZZ</name>
<dbReference type="GO" id="GO:0030151">
    <property type="term" value="F:molybdenum ion binding"/>
    <property type="evidence" value="ECO:0007669"/>
    <property type="project" value="InterPro"/>
</dbReference>
<evidence type="ECO:0000259" key="1">
    <source>
        <dbReference type="PROSITE" id="PS51340"/>
    </source>
</evidence>
<proteinExistence type="predicted"/>
<accession>A0A645GZW1</accession>
<dbReference type="EMBL" id="VSSQ01083705">
    <property type="protein sequence ID" value="MPN31950.1"/>
    <property type="molecule type" value="Genomic_DNA"/>
</dbReference>
<reference evidence="2" key="1">
    <citation type="submission" date="2019-08" db="EMBL/GenBank/DDBJ databases">
        <authorList>
            <person name="Kucharzyk K."/>
            <person name="Murdoch R.W."/>
            <person name="Higgins S."/>
            <person name="Loffler F."/>
        </authorList>
    </citation>
    <scope>NUCLEOTIDE SEQUENCE</scope>
</reference>
<dbReference type="InterPro" id="IPR005302">
    <property type="entry name" value="MoCF_Sase_C"/>
</dbReference>
<gene>
    <name evidence="2" type="ORF">SDC9_179425</name>
</gene>
<dbReference type="PANTHER" id="PTHR36930:SF1">
    <property type="entry name" value="MOSC DOMAIN-CONTAINING PROTEIN"/>
    <property type="match status" value="1"/>
</dbReference>
<dbReference type="SUPFAM" id="SSF50800">
    <property type="entry name" value="PK beta-barrel domain-like"/>
    <property type="match status" value="1"/>
</dbReference>
<protein>
    <recommendedName>
        <fullName evidence="1">MOSC domain-containing protein</fullName>
    </recommendedName>
</protein>
<dbReference type="InterPro" id="IPR052716">
    <property type="entry name" value="MOSC_domain"/>
</dbReference>
<sequence>MIVERIFISRKPGGAQQACESIRVERGAGIVGDRHFGRNDWVGQNLTLVEVEEIACFCAETGRPDDPAITRRNLVTRGVRLNDLVGKTFTIGSATLHGIETCEPCGDLGRALADDTLSAAAVVKRWVGRGGLRATIIDSGEISVGATITVDA</sequence>
<dbReference type="PROSITE" id="PS51340">
    <property type="entry name" value="MOSC"/>
    <property type="match status" value="1"/>
</dbReference>
<dbReference type="InterPro" id="IPR011037">
    <property type="entry name" value="Pyrv_Knase-like_insert_dom_sf"/>
</dbReference>
<dbReference type="Gene3D" id="2.40.33.20">
    <property type="entry name" value="PK beta-barrel domain-like"/>
    <property type="match status" value="1"/>
</dbReference>
<feature type="domain" description="MOSC" evidence="1">
    <location>
        <begin position="16"/>
        <end position="151"/>
    </location>
</feature>
<dbReference type="PANTHER" id="PTHR36930">
    <property type="entry name" value="METAL-SULFUR CLUSTER BIOSYNTHESIS PROTEINS YUAD-RELATED"/>
    <property type="match status" value="1"/>
</dbReference>
<evidence type="ECO:0000313" key="2">
    <source>
        <dbReference type="EMBL" id="MPN31950.1"/>
    </source>
</evidence>
<dbReference type="GO" id="GO:0030170">
    <property type="term" value="F:pyridoxal phosphate binding"/>
    <property type="evidence" value="ECO:0007669"/>
    <property type="project" value="InterPro"/>
</dbReference>
<dbReference type="AlphaFoldDB" id="A0A645GZW1"/>